<dbReference type="Gene3D" id="3.40.50.1820">
    <property type="entry name" value="alpha/beta hydrolase"/>
    <property type="match status" value="1"/>
</dbReference>
<name>A0A7C1JNE7_9CHLR</name>
<dbReference type="InterPro" id="IPR050266">
    <property type="entry name" value="AB_hydrolase_sf"/>
</dbReference>
<accession>A0A7C1JNE7</accession>
<gene>
    <name evidence="3" type="ORF">ENQ20_19380</name>
</gene>
<dbReference type="InterPro" id="IPR029058">
    <property type="entry name" value="AB_hydrolase_fold"/>
</dbReference>
<dbReference type="GO" id="GO:0016787">
    <property type="term" value="F:hydrolase activity"/>
    <property type="evidence" value="ECO:0007669"/>
    <property type="project" value="UniProtKB-KW"/>
</dbReference>
<sequence>MGKASKAGWLITGALIGYLGYERLWRQPPLLEIPAARPLKDFASAVDAAQSQVAESASGVRPDCAGKLFTHGRQTDRAILLLHGFTNCPRQFYALAERYYERGYNVYVPRFPYHGLYNRAPRELMQLTSEDLVRTGMAAVDIARGLGRYVMVMGLSMGGLVAAWLAQHREDIDRAVMVAPALAFRAIPFRLMPLYATYARYAPNRFIWWDPERKGAAPGPEHAYYGFHLRSLQALLRLAVLVGETTRRRAARARSLVVILNPTDESIDNEGVCTVVRRWRRRGSNVLLYEFPAAWGLPHDLIDPDQPAQQIERVYPLLIEWSEYPYYVAAAPKQSSL</sequence>
<protein>
    <submittedName>
        <fullName evidence="3">Alpha/beta fold hydrolase</fullName>
    </submittedName>
</protein>
<dbReference type="PANTHER" id="PTHR43798">
    <property type="entry name" value="MONOACYLGLYCEROL LIPASE"/>
    <property type="match status" value="1"/>
</dbReference>
<reference evidence="3" key="1">
    <citation type="journal article" date="2020" name="mSystems">
        <title>Genome- and Community-Level Interaction Insights into Carbon Utilization and Element Cycling Functions of Hydrothermarchaeota in Hydrothermal Sediment.</title>
        <authorList>
            <person name="Zhou Z."/>
            <person name="Liu Y."/>
            <person name="Xu W."/>
            <person name="Pan J."/>
            <person name="Luo Z.H."/>
            <person name="Li M."/>
        </authorList>
    </citation>
    <scope>NUCLEOTIDE SEQUENCE [LARGE SCALE GENOMIC DNA]</scope>
    <source>
        <strain evidence="3">SpSt-289</strain>
    </source>
</reference>
<proteinExistence type="predicted"/>
<keyword evidence="1 3" id="KW-0378">Hydrolase</keyword>
<dbReference type="InterPro" id="IPR022742">
    <property type="entry name" value="Hydrolase_4"/>
</dbReference>
<organism evidence="3">
    <name type="scientific">Caldilinea aerophila</name>
    <dbReference type="NCBI Taxonomy" id="133453"/>
    <lineage>
        <taxon>Bacteria</taxon>
        <taxon>Bacillati</taxon>
        <taxon>Chloroflexota</taxon>
        <taxon>Caldilineae</taxon>
        <taxon>Caldilineales</taxon>
        <taxon>Caldilineaceae</taxon>
        <taxon>Caldilinea</taxon>
    </lineage>
</organism>
<evidence type="ECO:0000313" key="3">
    <source>
        <dbReference type="EMBL" id="HDX33622.1"/>
    </source>
</evidence>
<dbReference type="Pfam" id="PF12146">
    <property type="entry name" value="Hydrolase_4"/>
    <property type="match status" value="1"/>
</dbReference>
<evidence type="ECO:0000256" key="1">
    <source>
        <dbReference type="ARBA" id="ARBA00022801"/>
    </source>
</evidence>
<dbReference type="GO" id="GO:0016020">
    <property type="term" value="C:membrane"/>
    <property type="evidence" value="ECO:0007669"/>
    <property type="project" value="TreeGrafter"/>
</dbReference>
<evidence type="ECO:0000259" key="2">
    <source>
        <dbReference type="Pfam" id="PF12146"/>
    </source>
</evidence>
<dbReference type="SUPFAM" id="SSF53474">
    <property type="entry name" value="alpha/beta-Hydrolases"/>
    <property type="match status" value="1"/>
</dbReference>
<dbReference type="EMBL" id="DSMG01000196">
    <property type="protein sequence ID" value="HDX33622.1"/>
    <property type="molecule type" value="Genomic_DNA"/>
</dbReference>
<comment type="caution">
    <text evidence="3">The sequence shown here is derived from an EMBL/GenBank/DDBJ whole genome shotgun (WGS) entry which is preliminary data.</text>
</comment>
<dbReference type="AlphaFoldDB" id="A0A7C1JNE7"/>
<feature type="domain" description="Serine aminopeptidase S33" evidence="2">
    <location>
        <begin position="75"/>
        <end position="207"/>
    </location>
</feature>
<dbReference type="PANTHER" id="PTHR43798:SF31">
    <property type="entry name" value="AB HYDROLASE SUPERFAMILY PROTEIN YCLE"/>
    <property type="match status" value="1"/>
</dbReference>